<keyword evidence="3" id="KW-1185">Reference proteome</keyword>
<feature type="compositionally biased region" description="Polar residues" evidence="1">
    <location>
        <begin position="23"/>
        <end position="32"/>
    </location>
</feature>
<proteinExistence type="predicted"/>
<accession>A0A6A0ACY4</accession>
<feature type="compositionally biased region" description="Low complexity" evidence="1">
    <location>
        <begin position="1"/>
        <end position="22"/>
    </location>
</feature>
<organism evidence="2 3">
    <name type="scientific">Haematococcus lacustris</name>
    <name type="common">Green alga</name>
    <name type="synonym">Haematococcus pluvialis</name>
    <dbReference type="NCBI Taxonomy" id="44745"/>
    <lineage>
        <taxon>Eukaryota</taxon>
        <taxon>Viridiplantae</taxon>
        <taxon>Chlorophyta</taxon>
        <taxon>core chlorophytes</taxon>
        <taxon>Chlorophyceae</taxon>
        <taxon>CS clade</taxon>
        <taxon>Chlamydomonadales</taxon>
        <taxon>Haematococcaceae</taxon>
        <taxon>Haematococcus</taxon>
    </lineage>
</organism>
<name>A0A6A0ACY4_HAELA</name>
<feature type="region of interest" description="Disordered" evidence="1">
    <location>
        <begin position="1"/>
        <end position="230"/>
    </location>
</feature>
<sequence>MALPQLHSQSLLPPGPSQQLTSASRCQGGSRHQATKVLQEAWARADTPTQPRRGDASSTLAVSSPPSPSGSIRGWRGLDSSGDVARGRVVGSRYEAPAACSPADRMPRHSWAASPHSSPRTFEFDAGAGTGTGGSPCRRACDAGGFRSPAREVLRSGSPDATRSLAARQRRDQASRDTQQRGPGPGVAPSRPDTGSSPPGKAAQAGVRQTSPALRAEGAEPTARVQDQVHRQLQQAQAEVEVLVAERSLIILTSQAKLAAAAEENSGLQQRLSEQQVK</sequence>
<dbReference type="EMBL" id="BLLF01004600">
    <property type="protein sequence ID" value="GFH29934.1"/>
    <property type="molecule type" value="Genomic_DNA"/>
</dbReference>
<feature type="compositionally biased region" description="Basic and acidic residues" evidence="1">
    <location>
        <begin position="169"/>
        <end position="179"/>
    </location>
</feature>
<dbReference type="Proteomes" id="UP000485058">
    <property type="component" value="Unassembled WGS sequence"/>
</dbReference>
<protein>
    <submittedName>
        <fullName evidence="2">Uncharacterized protein</fullName>
    </submittedName>
</protein>
<evidence type="ECO:0000313" key="3">
    <source>
        <dbReference type="Proteomes" id="UP000485058"/>
    </source>
</evidence>
<evidence type="ECO:0000313" key="2">
    <source>
        <dbReference type="EMBL" id="GFH29934.1"/>
    </source>
</evidence>
<comment type="caution">
    <text evidence="2">The sequence shown here is derived from an EMBL/GenBank/DDBJ whole genome shotgun (WGS) entry which is preliminary data.</text>
</comment>
<reference evidence="2 3" key="1">
    <citation type="submission" date="2020-02" db="EMBL/GenBank/DDBJ databases">
        <title>Draft genome sequence of Haematococcus lacustris strain NIES-144.</title>
        <authorList>
            <person name="Morimoto D."/>
            <person name="Nakagawa S."/>
            <person name="Yoshida T."/>
            <person name="Sawayama S."/>
        </authorList>
    </citation>
    <scope>NUCLEOTIDE SEQUENCE [LARGE SCALE GENOMIC DNA]</scope>
    <source>
        <strain evidence="2 3">NIES-144</strain>
    </source>
</reference>
<gene>
    <name evidence="2" type="ORF">HaLaN_28685</name>
</gene>
<evidence type="ECO:0000256" key="1">
    <source>
        <dbReference type="SAM" id="MobiDB-lite"/>
    </source>
</evidence>
<dbReference type="AlphaFoldDB" id="A0A6A0ACY4"/>